<dbReference type="AlphaFoldDB" id="A0A225VIC9"/>
<accession>A0A225VIC9</accession>
<reference evidence="2" key="1">
    <citation type="submission" date="2017-03" db="EMBL/GenBank/DDBJ databases">
        <title>Phytopthora megakarya and P. palmivora, two closely related causual agents of cacao black pod achieved similar genome size and gene model numbers by different mechanisms.</title>
        <authorList>
            <person name="Ali S."/>
            <person name="Shao J."/>
            <person name="Larry D.J."/>
            <person name="Kronmiller B."/>
            <person name="Shen D."/>
            <person name="Strem M.D."/>
            <person name="Melnick R.L."/>
            <person name="Guiltinan M.J."/>
            <person name="Tyler B.M."/>
            <person name="Meinhardt L.W."/>
            <person name="Bailey B.A."/>
        </authorList>
    </citation>
    <scope>NUCLEOTIDE SEQUENCE [LARGE SCALE GENOMIC DNA]</scope>
    <source>
        <strain evidence="2">zdho120</strain>
    </source>
</reference>
<dbReference type="OrthoDB" id="98688at2759"/>
<proteinExistence type="predicted"/>
<evidence type="ECO:0000313" key="2">
    <source>
        <dbReference type="Proteomes" id="UP000198211"/>
    </source>
</evidence>
<sequence>MVPSDSADHKWNVDDWNAFVRNESQQAMKSTHMEWCDGNILIVEFPSREHSIFCTEFDMSINANDHFRRHLNTYRDAYVETTDRRLEPDASFGPRIAPLPAGIQEYGDWHTLKVEVGCSRRWGDSPGQLDWKANQWTTFPGVRYVLCVAVWPRLARAEYKLYMVQGLNIRLDPQAPIPVVNPTPVVFDSRALLGLEPLDVLPPGFADTFTIDLYEVLTEARERGMY</sequence>
<protein>
    <submittedName>
        <fullName evidence="1">Uncharacterized protein</fullName>
    </submittedName>
</protein>
<evidence type="ECO:0000313" key="1">
    <source>
        <dbReference type="EMBL" id="OWZ04527.1"/>
    </source>
</evidence>
<organism evidence="1 2">
    <name type="scientific">Phytophthora megakarya</name>
    <dbReference type="NCBI Taxonomy" id="4795"/>
    <lineage>
        <taxon>Eukaryota</taxon>
        <taxon>Sar</taxon>
        <taxon>Stramenopiles</taxon>
        <taxon>Oomycota</taxon>
        <taxon>Peronosporomycetes</taxon>
        <taxon>Peronosporales</taxon>
        <taxon>Peronosporaceae</taxon>
        <taxon>Phytophthora</taxon>
    </lineage>
</organism>
<dbReference type="EMBL" id="NBNE01004913">
    <property type="protein sequence ID" value="OWZ04527.1"/>
    <property type="molecule type" value="Genomic_DNA"/>
</dbReference>
<name>A0A225VIC9_9STRA</name>
<comment type="caution">
    <text evidence="1">The sequence shown here is derived from an EMBL/GenBank/DDBJ whole genome shotgun (WGS) entry which is preliminary data.</text>
</comment>
<dbReference type="Proteomes" id="UP000198211">
    <property type="component" value="Unassembled WGS sequence"/>
</dbReference>
<gene>
    <name evidence="1" type="ORF">PHMEG_00023551</name>
</gene>
<keyword evidence="2" id="KW-1185">Reference proteome</keyword>